<dbReference type="PATRIC" id="fig|1315283.4.peg.410"/>
<keyword evidence="1" id="KW-0233">DNA recombination</keyword>
<sequence>MSKYTHIARSNRLNNAGGCYPDAMEHATTFTILMIKLNKENKKDRLVMTIITLFLWLTQQWSSIKSYKDIPNFTRISGAFDCQPFTFRTFTRGNNSWVEYAHEIKDNQHTYYVWQPIPRYLNCIFQPYFGDLRYNTPLLTDRVKQRLFKLISSHWTRPLVLKTFKPARKNTFYRYISLCARADETLTPIPRKHLVKSVKAHHTSAICYQRLSSDRLRFKIFDAHHRYIGFLFEFIRKENLHSYFKVHLESKTVNLITERLRDTPYENIDPDLKHKGSMGQYKIIKTKGKSDHVAAPAIMLGSRRVPKDKDVTDFFNRIDSYVKQLKPTSRASRAQWLAYFNAVSFRIALLFIVLTGVRPTHSISLLSHYFSFTHVTFVKDKGHLRQVILSDYLLREITHYTELKASLHSQLSLHDDLPELWYIYDKSETPTPLSARALRVFMNKHWAGVVPYQLRHYFAQCAHTIISLTPLTAQDIDRLMGHENTGEHLGSDIMFPKNIGVLKAYLNGLDQHIGVKELHYV</sequence>
<evidence type="ECO:0000313" key="2">
    <source>
        <dbReference type="EMBL" id="ALS31815.1"/>
    </source>
</evidence>
<evidence type="ECO:0000313" key="3">
    <source>
        <dbReference type="Proteomes" id="UP000065261"/>
    </source>
</evidence>
<organism evidence="2">
    <name type="scientific">Pseudoalteromonas translucida KMM 520</name>
    <dbReference type="NCBI Taxonomy" id="1315283"/>
    <lineage>
        <taxon>Bacteria</taxon>
        <taxon>Pseudomonadati</taxon>
        <taxon>Pseudomonadota</taxon>
        <taxon>Gammaproteobacteria</taxon>
        <taxon>Alteromonadales</taxon>
        <taxon>Pseudoalteromonadaceae</taxon>
        <taxon>Pseudoalteromonas</taxon>
    </lineage>
</organism>
<dbReference type="Proteomes" id="UP000065261">
    <property type="component" value="Chromosome I"/>
</dbReference>
<accession>A0A0U2W9P3</accession>
<protein>
    <recommendedName>
        <fullName evidence="4">Tyr recombinase domain-containing protein</fullName>
    </recommendedName>
</protein>
<reference evidence="2 3" key="1">
    <citation type="submission" date="2015-03" db="EMBL/GenBank/DDBJ databases">
        <authorList>
            <person name="Murphy D."/>
        </authorList>
    </citation>
    <scope>NUCLEOTIDE SEQUENCE [LARGE SCALE GENOMIC DNA]</scope>
    <source>
        <strain evidence="2 3">KMM 520</strain>
    </source>
</reference>
<dbReference type="SUPFAM" id="SSF56349">
    <property type="entry name" value="DNA breaking-rejoining enzymes"/>
    <property type="match status" value="1"/>
</dbReference>
<dbReference type="InterPro" id="IPR013762">
    <property type="entry name" value="Integrase-like_cat_sf"/>
</dbReference>
<dbReference type="RefSeq" id="WP_058372500.1">
    <property type="nucleotide sequence ID" value="NZ_CP011034.1"/>
</dbReference>
<dbReference type="AlphaFoldDB" id="A0A0U2W9P3"/>
<dbReference type="EMBL" id="CP011034">
    <property type="protein sequence ID" value="ALS31815.1"/>
    <property type="molecule type" value="Genomic_DNA"/>
</dbReference>
<name>A0A0U2W9P3_9GAMM</name>
<dbReference type="OrthoDB" id="5901668at2"/>
<gene>
    <name evidence="2" type="ORF">PTRA_a0459</name>
</gene>
<dbReference type="KEGG" id="ptn:PTRA_a0459"/>
<dbReference type="InterPro" id="IPR011010">
    <property type="entry name" value="DNA_brk_join_enz"/>
</dbReference>
<dbReference type="Gene3D" id="1.10.443.10">
    <property type="entry name" value="Intergrase catalytic core"/>
    <property type="match status" value="1"/>
</dbReference>
<evidence type="ECO:0000256" key="1">
    <source>
        <dbReference type="ARBA" id="ARBA00023172"/>
    </source>
</evidence>
<dbReference type="GO" id="GO:0015074">
    <property type="term" value="P:DNA integration"/>
    <property type="evidence" value="ECO:0007669"/>
    <property type="project" value="InterPro"/>
</dbReference>
<evidence type="ECO:0008006" key="4">
    <source>
        <dbReference type="Google" id="ProtNLM"/>
    </source>
</evidence>
<dbReference type="GO" id="GO:0003677">
    <property type="term" value="F:DNA binding"/>
    <property type="evidence" value="ECO:0007669"/>
    <property type="project" value="InterPro"/>
</dbReference>
<proteinExistence type="predicted"/>
<dbReference type="GO" id="GO:0006310">
    <property type="term" value="P:DNA recombination"/>
    <property type="evidence" value="ECO:0007669"/>
    <property type="project" value="UniProtKB-KW"/>
</dbReference>